<dbReference type="AlphaFoldDB" id="A0A0F4LGA0"/>
<keyword evidence="6 9" id="KW-0812">Transmembrane</keyword>
<keyword evidence="7 9" id="KW-1133">Transmembrane helix</keyword>
<comment type="caution">
    <text evidence="10">The sequence shown here is derived from an EMBL/GenBank/DDBJ whole genome shotgun (WGS) entry which is preliminary data.</text>
</comment>
<evidence type="ECO:0000256" key="3">
    <source>
        <dbReference type="ARBA" id="ARBA00022475"/>
    </source>
</evidence>
<organism evidence="10 11">
    <name type="scientific">Lactobacillus kimbladii</name>
    <dbReference type="NCBI Taxonomy" id="1218506"/>
    <lineage>
        <taxon>Bacteria</taxon>
        <taxon>Bacillati</taxon>
        <taxon>Bacillota</taxon>
        <taxon>Bacilli</taxon>
        <taxon>Lactobacillales</taxon>
        <taxon>Lactobacillaceae</taxon>
        <taxon>Lactobacillus</taxon>
    </lineage>
</organism>
<reference evidence="10 11" key="1">
    <citation type="submission" date="2015-01" db="EMBL/GenBank/DDBJ databases">
        <title>Comparative genomics of the lactic acid bacteria isolated from the honey bee gut.</title>
        <authorList>
            <person name="Ellegaard K.M."/>
            <person name="Tamarit D."/>
            <person name="Javelind E."/>
            <person name="Olofsson T."/>
            <person name="Andersson S.G."/>
            <person name="Vasquez A."/>
        </authorList>
    </citation>
    <scope>NUCLEOTIDE SEQUENCE [LARGE SCALE GENOMIC DNA]</scope>
    <source>
        <strain evidence="10 11">Hma2</strain>
    </source>
</reference>
<evidence type="ECO:0000256" key="8">
    <source>
        <dbReference type="ARBA" id="ARBA00023136"/>
    </source>
</evidence>
<dbReference type="GO" id="GO:0005886">
    <property type="term" value="C:plasma membrane"/>
    <property type="evidence" value="ECO:0007669"/>
    <property type="project" value="UniProtKB-SubCell"/>
</dbReference>
<evidence type="ECO:0000256" key="7">
    <source>
        <dbReference type="ARBA" id="ARBA00022989"/>
    </source>
</evidence>
<keyword evidence="3" id="KW-1003">Cell membrane</keyword>
<gene>
    <name evidence="10" type="ORF">JF75_15520</name>
</gene>
<proteinExistence type="predicted"/>
<evidence type="ECO:0000256" key="5">
    <source>
        <dbReference type="ARBA" id="ARBA00022683"/>
    </source>
</evidence>
<dbReference type="Proteomes" id="UP000033612">
    <property type="component" value="Unassembled WGS sequence"/>
</dbReference>
<feature type="transmembrane region" description="Helical" evidence="9">
    <location>
        <begin position="221"/>
        <end position="240"/>
    </location>
</feature>
<dbReference type="OrthoDB" id="7058816at2"/>
<keyword evidence="8 9" id="KW-0472">Membrane</keyword>
<dbReference type="GO" id="GO:0009401">
    <property type="term" value="P:phosphoenolpyruvate-dependent sugar phosphotransferase system"/>
    <property type="evidence" value="ECO:0007669"/>
    <property type="project" value="UniProtKB-KW"/>
</dbReference>
<name>A0A0F4LGA0_9LACO</name>
<feature type="transmembrane region" description="Helical" evidence="9">
    <location>
        <begin position="180"/>
        <end position="201"/>
    </location>
</feature>
<keyword evidence="4" id="KW-0762">Sugar transport</keyword>
<keyword evidence="2" id="KW-0813">Transport</keyword>
<dbReference type="Pfam" id="PF03609">
    <property type="entry name" value="EII-Sor"/>
    <property type="match status" value="1"/>
</dbReference>
<dbReference type="InterPro" id="IPR004700">
    <property type="entry name" value="PTS_IIC_man"/>
</dbReference>
<keyword evidence="5" id="KW-0598">Phosphotransferase system</keyword>
<evidence type="ECO:0000256" key="4">
    <source>
        <dbReference type="ARBA" id="ARBA00022597"/>
    </source>
</evidence>
<evidence type="ECO:0000313" key="11">
    <source>
        <dbReference type="Proteomes" id="UP000033612"/>
    </source>
</evidence>
<dbReference type="EMBL" id="JXLH01000019">
    <property type="protein sequence ID" value="KJY57348.1"/>
    <property type="molecule type" value="Genomic_DNA"/>
</dbReference>
<dbReference type="InterPro" id="IPR050303">
    <property type="entry name" value="GatZ_KbaZ_carbometab"/>
</dbReference>
<dbReference type="PROSITE" id="PS51106">
    <property type="entry name" value="PTS_EIIC_TYPE_4"/>
    <property type="match status" value="1"/>
</dbReference>
<dbReference type="HOGENOM" id="CLU_069101_2_0_9"/>
<dbReference type="PANTHER" id="PTHR32502">
    <property type="entry name" value="N-ACETYLGALACTOSAMINE PERMEASE II COMPONENT-RELATED"/>
    <property type="match status" value="1"/>
</dbReference>
<feature type="transmembrane region" description="Helical" evidence="9">
    <location>
        <begin position="149"/>
        <end position="173"/>
    </location>
</feature>
<evidence type="ECO:0000256" key="6">
    <source>
        <dbReference type="ARBA" id="ARBA00022692"/>
    </source>
</evidence>
<dbReference type="PANTHER" id="PTHR32502:SF8">
    <property type="entry name" value="N-ACETYLGALACTOSAMINE PERMEASE IIC COMPONENT 1"/>
    <property type="match status" value="1"/>
</dbReference>
<dbReference type="STRING" id="1218506.JF75_15520"/>
<sequence length="272" mass="29436">MEVSIALLATLSYFIGNAIDRCMGWQTFERPIVAGTLTGILLGDPETGILMGASLEAIFMGMSPIGGAIPADPFPTAVICVAYTIATGSKMGVAIGLSIPIGALMQTVKTLWAPVLASMSAYWEKLAKTGNVKKFRRLSILQSIFGDRLPIFFVLFFSIAFGTKGLQSLFAMLPDWVMRGFTAGAGMMTAIGFAILVNMIWDNKIGIFLVFGFVLAKYLKLPALPIAIIVATIAMVYFLVMSNTISNTISNKNETIKTKPNAKNEDEEEDFF</sequence>
<evidence type="ECO:0000256" key="9">
    <source>
        <dbReference type="SAM" id="Phobius"/>
    </source>
</evidence>
<accession>A0A0F4LGA0</accession>
<comment type="subcellular location">
    <subcellularLocation>
        <location evidence="1">Cell membrane</location>
        <topology evidence="1">Multi-pass membrane protein</topology>
    </subcellularLocation>
</comment>
<protein>
    <submittedName>
        <fullName evidence="10">PTS Man IIC</fullName>
    </submittedName>
</protein>
<evidence type="ECO:0000313" key="10">
    <source>
        <dbReference type="EMBL" id="KJY57348.1"/>
    </source>
</evidence>
<keyword evidence="11" id="KW-1185">Reference proteome</keyword>
<evidence type="ECO:0000256" key="1">
    <source>
        <dbReference type="ARBA" id="ARBA00004651"/>
    </source>
</evidence>
<evidence type="ECO:0000256" key="2">
    <source>
        <dbReference type="ARBA" id="ARBA00022448"/>
    </source>
</evidence>
<dbReference type="RefSeq" id="WP_046332539.1">
    <property type="nucleotide sequence ID" value="NZ_JBHTBO010000001.1"/>
</dbReference>
<dbReference type="PATRIC" id="fig|1218506.3.peg.1629"/>